<gene>
    <name evidence="3" type="ORF">SAMN02745131_00032</name>
</gene>
<reference evidence="3 4" key="1">
    <citation type="submission" date="2016-11" db="EMBL/GenBank/DDBJ databases">
        <authorList>
            <person name="Jaros S."/>
            <person name="Januszkiewicz K."/>
            <person name="Wedrychowicz H."/>
        </authorList>
    </citation>
    <scope>NUCLEOTIDE SEQUENCE [LARGE SCALE GENOMIC DNA]</scope>
    <source>
        <strain evidence="3 4">DSM 18119</strain>
    </source>
</reference>
<evidence type="ECO:0000256" key="1">
    <source>
        <dbReference type="PROSITE-ProRule" id="PRU00169"/>
    </source>
</evidence>
<evidence type="ECO:0000313" key="4">
    <source>
        <dbReference type="Proteomes" id="UP000184048"/>
    </source>
</evidence>
<dbReference type="Gene3D" id="3.40.50.2300">
    <property type="match status" value="1"/>
</dbReference>
<dbReference type="InterPro" id="IPR011006">
    <property type="entry name" value="CheY-like_superfamily"/>
</dbReference>
<dbReference type="Proteomes" id="UP000184048">
    <property type="component" value="Unassembled WGS sequence"/>
</dbReference>
<organism evidence="3 4">
    <name type="scientific">Flavisolibacter ginsengisoli DSM 18119</name>
    <dbReference type="NCBI Taxonomy" id="1121884"/>
    <lineage>
        <taxon>Bacteria</taxon>
        <taxon>Pseudomonadati</taxon>
        <taxon>Bacteroidota</taxon>
        <taxon>Chitinophagia</taxon>
        <taxon>Chitinophagales</taxon>
        <taxon>Chitinophagaceae</taxon>
        <taxon>Flavisolibacter</taxon>
    </lineage>
</organism>
<sequence>MTNVDAFNQLPINSIILADDDRDDHDFFKDALGEIAPMVRLSIVEDGEALLKLLKHYVPDFIFLDLDMPCKNGLECLTEIRNNPILNSIPIVIFSSTSRPANIDTAYEMGADLFFIKPSNYNDLVSSIKAILSLDWKNPSVVKEQYFINGRYAAFL</sequence>
<dbReference type="OrthoDB" id="7631574at2"/>
<feature type="domain" description="Response regulatory" evidence="2">
    <location>
        <begin position="14"/>
        <end position="132"/>
    </location>
</feature>
<dbReference type="SUPFAM" id="SSF52172">
    <property type="entry name" value="CheY-like"/>
    <property type="match status" value="1"/>
</dbReference>
<protein>
    <submittedName>
        <fullName evidence="3">Response regulator receiver domain-containing protein</fullName>
    </submittedName>
</protein>
<keyword evidence="4" id="KW-1185">Reference proteome</keyword>
<dbReference type="InterPro" id="IPR001789">
    <property type="entry name" value="Sig_transdc_resp-reg_receiver"/>
</dbReference>
<dbReference type="SMART" id="SM00448">
    <property type="entry name" value="REC"/>
    <property type="match status" value="1"/>
</dbReference>
<name>A0A1M4SA13_9BACT</name>
<evidence type="ECO:0000313" key="3">
    <source>
        <dbReference type="EMBL" id="SHE29022.1"/>
    </source>
</evidence>
<dbReference type="InterPro" id="IPR052893">
    <property type="entry name" value="TCS_response_regulator"/>
</dbReference>
<dbReference type="PROSITE" id="PS50110">
    <property type="entry name" value="RESPONSE_REGULATORY"/>
    <property type="match status" value="1"/>
</dbReference>
<keyword evidence="1" id="KW-0597">Phosphoprotein</keyword>
<dbReference type="GO" id="GO:0000160">
    <property type="term" value="P:phosphorelay signal transduction system"/>
    <property type="evidence" value="ECO:0007669"/>
    <property type="project" value="InterPro"/>
</dbReference>
<dbReference type="PANTHER" id="PTHR44520">
    <property type="entry name" value="RESPONSE REGULATOR RCP1-RELATED"/>
    <property type="match status" value="1"/>
</dbReference>
<dbReference type="RefSeq" id="WP_072833223.1">
    <property type="nucleotide sequence ID" value="NZ_FQUU01000001.1"/>
</dbReference>
<dbReference type="STRING" id="1121884.SAMN02745131_00032"/>
<dbReference type="PANTHER" id="PTHR44520:SF2">
    <property type="entry name" value="RESPONSE REGULATOR RCP1"/>
    <property type="match status" value="1"/>
</dbReference>
<dbReference type="Pfam" id="PF00072">
    <property type="entry name" value="Response_reg"/>
    <property type="match status" value="1"/>
</dbReference>
<feature type="modified residue" description="4-aspartylphosphate" evidence="1">
    <location>
        <position position="65"/>
    </location>
</feature>
<proteinExistence type="predicted"/>
<evidence type="ECO:0000259" key="2">
    <source>
        <dbReference type="PROSITE" id="PS50110"/>
    </source>
</evidence>
<dbReference type="AlphaFoldDB" id="A0A1M4SA13"/>
<accession>A0A1M4SA13</accession>
<dbReference type="EMBL" id="FQUU01000001">
    <property type="protein sequence ID" value="SHE29022.1"/>
    <property type="molecule type" value="Genomic_DNA"/>
</dbReference>